<accession>A0A9D2GT43</accession>
<dbReference type="Proteomes" id="UP000824176">
    <property type="component" value="Unassembled WGS sequence"/>
</dbReference>
<dbReference type="AlphaFoldDB" id="A0A9D2GT43"/>
<name>A0A9D2GT43_9BACT</name>
<reference evidence="2" key="2">
    <citation type="submission" date="2021-04" db="EMBL/GenBank/DDBJ databases">
        <authorList>
            <person name="Gilroy R."/>
        </authorList>
    </citation>
    <scope>NUCLEOTIDE SEQUENCE</scope>
    <source>
        <strain evidence="2">ChiW4-1371</strain>
    </source>
</reference>
<feature type="transmembrane region" description="Helical" evidence="1">
    <location>
        <begin position="90"/>
        <end position="109"/>
    </location>
</feature>
<evidence type="ECO:0000256" key="1">
    <source>
        <dbReference type="SAM" id="Phobius"/>
    </source>
</evidence>
<feature type="transmembrane region" description="Helical" evidence="1">
    <location>
        <begin position="12"/>
        <end position="35"/>
    </location>
</feature>
<keyword evidence="1" id="KW-1133">Transmembrane helix</keyword>
<proteinExistence type="predicted"/>
<dbReference type="Pfam" id="PF09605">
    <property type="entry name" value="Trep_Strep"/>
    <property type="match status" value="1"/>
</dbReference>
<gene>
    <name evidence="2" type="ORF">H9804_06130</name>
</gene>
<protein>
    <submittedName>
        <fullName evidence="2">MptD family putative ECF transporter S component</fullName>
    </submittedName>
</protein>
<sequence length="181" mass="19654">MIKKLTYHWTIQELVTIGVFAAAAKVITMAVALAGGGMNPVTLLIKNIIFTTFFIVMLYKVKKSGTMILFTFVSMIISLLLMGAEASTAFGMFLASFIGEFFILIFGGADKKYAAIAGVAAFDLFYRLLSLSIAYMVMRETPEIVYMVAPIIAVGYIGAVIGLFTGVKAVKELRYAGIVRS</sequence>
<evidence type="ECO:0000313" key="3">
    <source>
        <dbReference type="Proteomes" id="UP000824176"/>
    </source>
</evidence>
<reference evidence="2" key="1">
    <citation type="journal article" date="2021" name="PeerJ">
        <title>Extensive microbial diversity within the chicken gut microbiome revealed by metagenomics and culture.</title>
        <authorList>
            <person name="Gilroy R."/>
            <person name="Ravi A."/>
            <person name="Getino M."/>
            <person name="Pursley I."/>
            <person name="Horton D.L."/>
            <person name="Alikhan N.F."/>
            <person name="Baker D."/>
            <person name="Gharbi K."/>
            <person name="Hall N."/>
            <person name="Watson M."/>
            <person name="Adriaenssens E.M."/>
            <person name="Foster-Nyarko E."/>
            <person name="Jarju S."/>
            <person name="Secka A."/>
            <person name="Antonio M."/>
            <person name="Oren A."/>
            <person name="Chaudhuri R.R."/>
            <person name="La Ragione R."/>
            <person name="Hildebrand F."/>
            <person name="Pallen M.J."/>
        </authorList>
    </citation>
    <scope>NUCLEOTIDE SEQUENCE</scope>
    <source>
        <strain evidence="2">ChiW4-1371</strain>
    </source>
</reference>
<dbReference type="EMBL" id="DXAQ01000094">
    <property type="protein sequence ID" value="HIZ89502.1"/>
    <property type="molecule type" value="Genomic_DNA"/>
</dbReference>
<feature type="transmembrane region" description="Helical" evidence="1">
    <location>
        <begin position="66"/>
        <end position="84"/>
    </location>
</feature>
<feature type="transmembrane region" description="Helical" evidence="1">
    <location>
        <begin position="144"/>
        <end position="164"/>
    </location>
</feature>
<feature type="transmembrane region" description="Helical" evidence="1">
    <location>
        <begin position="116"/>
        <end position="138"/>
    </location>
</feature>
<evidence type="ECO:0000313" key="2">
    <source>
        <dbReference type="EMBL" id="HIZ89502.1"/>
    </source>
</evidence>
<keyword evidence="1" id="KW-0812">Transmembrane</keyword>
<feature type="transmembrane region" description="Helical" evidence="1">
    <location>
        <begin position="41"/>
        <end position="59"/>
    </location>
</feature>
<organism evidence="2 3">
    <name type="scientific">Candidatus Mucispirillum faecigallinarum</name>
    <dbReference type="NCBI Taxonomy" id="2838699"/>
    <lineage>
        <taxon>Bacteria</taxon>
        <taxon>Pseudomonadati</taxon>
        <taxon>Deferribacterota</taxon>
        <taxon>Deferribacteres</taxon>
        <taxon>Deferribacterales</taxon>
        <taxon>Mucispirillaceae</taxon>
        <taxon>Mucispirillum</taxon>
    </lineage>
</organism>
<keyword evidence="1" id="KW-0472">Membrane</keyword>
<dbReference type="InterPro" id="IPR011733">
    <property type="entry name" value="CHP02185_IM"/>
</dbReference>
<comment type="caution">
    <text evidence="2">The sequence shown here is derived from an EMBL/GenBank/DDBJ whole genome shotgun (WGS) entry which is preliminary data.</text>
</comment>